<gene>
    <name evidence="1" type="ORF">K8N75_12405</name>
</gene>
<dbReference type="Proteomes" id="UP000825933">
    <property type="component" value="Unassembled WGS sequence"/>
</dbReference>
<dbReference type="AlphaFoldDB" id="A0A8T5UX18"/>
<protein>
    <submittedName>
        <fullName evidence="1">Uncharacterized protein</fullName>
    </submittedName>
</protein>
<accession>A0A8T5UX18</accession>
<evidence type="ECO:0000313" key="1">
    <source>
        <dbReference type="EMBL" id="MBZ2166837.1"/>
    </source>
</evidence>
<keyword evidence="2" id="KW-1185">Reference proteome</keyword>
<dbReference type="RefSeq" id="WP_223792383.1">
    <property type="nucleotide sequence ID" value="NZ_JAIOUQ010000016.1"/>
</dbReference>
<reference evidence="2" key="1">
    <citation type="journal article" date="2022" name="Microbiol. Resour. Announc.">
        <title>Draft Genome Sequence of a Methanogenic Archaeon from West Spitsbergen Permafrost.</title>
        <authorList>
            <person name="Trubitsyn V."/>
            <person name="Rivkina E."/>
            <person name="Shcherbakova V."/>
        </authorList>
    </citation>
    <scope>NUCLEOTIDE SEQUENCE [LARGE SCALE GENOMIC DNA]</scope>
    <source>
        <strain evidence="2">VT</strain>
    </source>
</reference>
<evidence type="ECO:0000313" key="2">
    <source>
        <dbReference type="Proteomes" id="UP000825933"/>
    </source>
</evidence>
<sequence length="102" mass="12054">MIDIKVTKTFKGLTVEFKNLSSKPLFQELNTGFLLLQLEDSIYKKSDKKICDLIPLHYTFINNHYNLNPQQVAELEDWFNQPAEELLKYLGDDYFDFINESE</sequence>
<organism evidence="1 2">
    <name type="scientific">Methanobacterium spitsbergense</name>
    <dbReference type="NCBI Taxonomy" id="2874285"/>
    <lineage>
        <taxon>Archaea</taxon>
        <taxon>Methanobacteriati</taxon>
        <taxon>Methanobacteriota</taxon>
        <taxon>Methanomada group</taxon>
        <taxon>Methanobacteria</taxon>
        <taxon>Methanobacteriales</taxon>
        <taxon>Methanobacteriaceae</taxon>
        <taxon>Methanobacterium</taxon>
    </lineage>
</organism>
<name>A0A8T5UX18_9EURY</name>
<proteinExistence type="predicted"/>
<dbReference type="EMBL" id="JAIOUQ010000016">
    <property type="protein sequence ID" value="MBZ2166837.1"/>
    <property type="molecule type" value="Genomic_DNA"/>
</dbReference>
<comment type="caution">
    <text evidence="1">The sequence shown here is derived from an EMBL/GenBank/DDBJ whole genome shotgun (WGS) entry which is preliminary data.</text>
</comment>